<evidence type="ECO:0000313" key="4">
    <source>
        <dbReference type="EMBL" id="SEP23856.1"/>
    </source>
</evidence>
<accession>A0A1H8W860</accession>
<feature type="domain" description="HTH tetR-type" evidence="3">
    <location>
        <begin position="9"/>
        <end position="69"/>
    </location>
</feature>
<keyword evidence="1 2" id="KW-0238">DNA-binding</keyword>
<name>A0A1H8W860_9BRAD</name>
<dbReference type="RefSeq" id="WP_011501008.1">
    <property type="nucleotide sequence ID" value="NZ_FODT01000011.1"/>
</dbReference>
<dbReference type="Pfam" id="PF00440">
    <property type="entry name" value="TetR_N"/>
    <property type="match status" value="1"/>
</dbReference>
<dbReference type="AlphaFoldDB" id="A0A1H8W860"/>
<organism evidence="4 5">
    <name type="scientific">Rhodopseudomonas pseudopalustris</name>
    <dbReference type="NCBI Taxonomy" id="1513892"/>
    <lineage>
        <taxon>Bacteria</taxon>
        <taxon>Pseudomonadati</taxon>
        <taxon>Pseudomonadota</taxon>
        <taxon>Alphaproteobacteria</taxon>
        <taxon>Hyphomicrobiales</taxon>
        <taxon>Nitrobacteraceae</taxon>
        <taxon>Rhodopseudomonas</taxon>
    </lineage>
</organism>
<dbReference type="PRINTS" id="PR00455">
    <property type="entry name" value="HTHTETR"/>
</dbReference>
<protein>
    <submittedName>
        <fullName evidence="4">Transcriptional regulator, TetR family</fullName>
    </submittedName>
</protein>
<dbReference type="SUPFAM" id="SSF46689">
    <property type="entry name" value="Homeodomain-like"/>
    <property type="match status" value="1"/>
</dbReference>
<gene>
    <name evidence="4" type="ORF">SAMN05444123_11190</name>
</gene>
<keyword evidence="5" id="KW-1185">Reference proteome</keyword>
<evidence type="ECO:0000313" key="5">
    <source>
        <dbReference type="Proteomes" id="UP000199615"/>
    </source>
</evidence>
<dbReference type="InterPro" id="IPR009057">
    <property type="entry name" value="Homeodomain-like_sf"/>
</dbReference>
<reference evidence="5" key="1">
    <citation type="submission" date="2016-10" db="EMBL/GenBank/DDBJ databases">
        <authorList>
            <person name="Varghese N."/>
            <person name="Submissions S."/>
        </authorList>
    </citation>
    <scope>NUCLEOTIDE SEQUENCE [LARGE SCALE GENOMIC DNA]</scope>
    <source>
        <strain evidence="5">DSM 123</strain>
    </source>
</reference>
<dbReference type="PANTHER" id="PTHR43479">
    <property type="entry name" value="ACREF/ENVCD OPERON REPRESSOR-RELATED"/>
    <property type="match status" value="1"/>
</dbReference>
<dbReference type="GO" id="GO:0003677">
    <property type="term" value="F:DNA binding"/>
    <property type="evidence" value="ECO:0007669"/>
    <property type="project" value="UniProtKB-UniRule"/>
</dbReference>
<evidence type="ECO:0000256" key="2">
    <source>
        <dbReference type="PROSITE-ProRule" id="PRU00335"/>
    </source>
</evidence>
<sequence length="197" mass="22448">MGKRAENSAAIKERLYVAAAEIVAQVGFAGASVARITDKAGIAQGTFYNYFETREAIFEELVPIFGKKLRGHIRSRVGDTFDFYERERIAFDAFFEFLHGNRFFARVLNEAEIFTPAPHHDYFESILKGYRAELARASREGQIRKLSASEVEVISLMLMSARTYFALHYSKQIHESRKVSSTVTNTYMDVVRRALSP</sequence>
<proteinExistence type="predicted"/>
<evidence type="ECO:0000259" key="3">
    <source>
        <dbReference type="PROSITE" id="PS50977"/>
    </source>
</evidence>
<dbReference type="InterPro" id="IPR001647">
    <property type="entry name" value="HTH_TetR"/>
</dbReference>
<dbReference type="Proteomes" id="UP000199615">
    <property type="component" value="Unassembled WGS sequence"/>
</dbReference>
<dbReference type="InterPro" id="IPR050624">
    <property type="entry name" value="HTH-type_Tx_Regulator"/>
</dbReference>
<dbReference type="Gene3D" id="1.10.357.10">
    <property type="entry name" value="Tetracycline Repressor, domain 2"/>
    <property type="match status" value="1"/>
</dbReference>
<dbReference type="PROSITE" id="PS50977">
    <property type="entry name" value="HTH_TETR_2"/>
    <property type="match status" value="1"/>
</dbReference>
<feature type="DNA-binding region" description="H-T-H motif" evidence="2">
    <location>
        <begin position="32"/>
        <end position="51"/>
    </location>
</feature>
<evidence type="ECO:0000256" key="1">
    <source>
        <dbReference type="ARBA" id="ARBA00023125"/>
    </source>
</evidence>
<dbReference type="EMBL" id="FODT01000011">
    <property type="protein sequence ID" value="SEP23856.1"/>
    <property type="molecule type" value="Genomic_DNA"/>
</dbReference>
<dbReference type="PANTHER" id="PTHR43479:SF11">
    <property type="entry name" value="ACREF_ENVCD OPERON REPRESSOR-RELATED"/>
    <property type="match status" value="1"/>
</dbReference>